<dbReference type="SUPFAM" id="SSF53474">
    <property type="entry name" value="alpha/beta-Hydrolases"/>
    <property type="match status" value="1"/>
</dbReference>
<evidence type="ECO:0000256" key="4">
    <source>
        <dbReference type="RuleBase" id="RU004262"/>
    </source>
</evidence>
<dbReference type="Proteomes" id="UP000711488">
    <property type="component" value="Unassembled WGS sequence"/>
</dbReference>
<feature type="signal peptide" evidence="5">
    <location>
        <begin position="1"/>
        <end position="21"/>
    </location>
</feature>
<comment type="subcellular location">
    <subcellularLocation>
        <location evidence="1">Secreted</location>
    </subcellularLocation>
</comment>
<dbReference type="InterPro" id="IPR013818">
    <property type="entry name" value="Lipase"/>
</dbReference>
<dbReference type="GO" id="GO:0016298">
    <property type="term" value="F:lipase activity"/>
    <property type="evidence" value="ECO:0007669"/>
    <property type="project" value="InterPro"/>
</dbReference>
<comment type="caution">
    <text evidence="7">The sequence shown here is derived from an EMBL/GenBank/DDBJ whole genome shotgun (WGS) entry which is preliminary data.</text>
</comment>
<dbReference type="AlphaFoldDB" id="A0A6A0HAY4"/>
<reference evidence="7" key="1">
    <citation type="submission" date="2014-08" db="EMBL/GenBank/DDBJ databases">
        <authorList>
            <person name="Murali S."/>
            <person name="Richards S."/>
            <person name="Bandaranaike D."/>
            <person name="Bellair M."/>
            <person name="Blankenburg K."/>
            <person name="Chao H."/>
            <person name="Dinh H."/>
            <person name="Doddapaneni H."/>
            <person name="Dugan-Rocha S."/>
            <person name="Elkadiri S."/>
            <person name="Gnanaolivu R."/>
            <person name="Hughes D."/>
            <person name="Lee S."/>
            <person name="Li M."/>
            <person name="Ming W."/>
            <person name="Munidasa M."/>
            <person name="Muniz J."/>
            <person name="Nguyen L."/>
            <person name="Osuji N."/>
            <person name="Pu L.-L."/>
            <person name="Puazo M."/>
            <person name="Skinner E."/>
            <person name="Qu C."/>
            <person name="Quiroz J."/>
            <person name="Raj R."/>
            <person name="Weissenberger G."/>
            <person name="Xin Y."/>
            <person name="Zou X."/>
            <person name="Han Y."/>
            <person name="Worley K."/>
            <person name="Muzny D."/>
            <person name="Gibbs R."/>
        </authorList>
    </citation>
    <scope>NUCLEOTIDE SEQUENCE</scope>
    <source>
        <strain evidence="7">HAZT.00-mixed</strain>
        <tissue evidence="7">Whole organism</tissue>
    </source>
</reference>
<reference evidence="7" key="3">
    <citation type="submission" date="2019-06" db="EMBL/GenBank/DDBJ databases">
        <authorList>
            <person name="Poynton C."/>
            <person name="Hasenbein S."/>
            <person name="Benoit J.B."/>
            <person name="Sepulveda M.S."/>
            <person name="Poelchau M.F."/>
            <person name="Murali S.C."/>
            <person name="Chen S."/>
            <person name="Glastad K.M."/>
            <person name="Werren J.H."/>
            <person name="Vineis J.H."/>
            <person name="Bowen J.L."/>
            <person name="Friedrich M."/>
            <person name="Jones J."/>
            <person name="Robertson H.M."/>
            <person name="Feyereisen R."/>
            <person name="Mechler-Hickson A."/>
            <person name="Mathers N."/>
            <person name="Lee C.E."/>
            <person name="Colbourne J.K."/>
            <person name="Biales A."/>
            <person name="Johnston J.S."/>
            <person name="Wellborn G.A."/>
            <person name="Rosendale A.J."/>
            <person name="Cridge A.G."/>
            <person name="Munoz-Torres M.C."/>
            <person name="Bain P.A."/>
            <person name="Manny A.R."/>
            <person name="Major K.M."/>
            <person name="Lambert F.N."/>
            <person name="Vulpe C.D."/>
            <person name="Tuck P."/>
            <person name="Blalock B.J."/>
            <person name="Lin Y.-Y."/>
            <person name="Smith M.E."/>
            <person name="Ochoa-Acuna H."/>
            <person name="Chen M.-J.M."/>
            <person name="Childers C.P."/>
            <person name="Qu J."/>
            <person name="Dugan S."/>
            <person name="Lee S.L."/>
            <person name="Chao H."/>
            <person name="Dinh H."/>
            <person name="Han Y."/>
            <person name="Doddapaneni H."/>
            <person name="Worley K.C."/>
            <person name="Muzny D.M."/>
            <person name="Gibbs R.A."/>
            <person name="Richards S."/>
        </authorList>
    </citation>
    <scope>NUCLEOTIDE SEQUENCE</scope>
    <source>
        <strain evidence="7">HAZT.00-mixed</strain>
        <tissue evidence="7">Whole organism</tissue>
    </source>
</reference>
<evidence type="ECO:0000256" key="5">
    <source>
        <dbReference type="SAM" id="SignalP"/>
    </source>
</evidence>
<evidence type="ECO:0000259" key="6">
    <source>
        <dbReference type="Pfam" id="PF00151"/>
    </source>
</evidence>
<dbReference type="PANTHER" id="PTHR11610">
    <property type="entry name" value="LIPASE"/>
    <property type="match status" value="1"/>
</dbReference>
<evidence type="ECO:0000256" key="2">
    <source>
        <dbReference type="ARBA" id="ARBA00010701"/>
    </source>
</evidence>
<reference evidence="7" key="2">
    <citation type="journal article" date="2018" name="Environ. Sci. Technol.">
        <title>The Toxicogenome of Hyalella azteca: A Model for Sediment Ecotoxicology and Evolutionary Toxicology.</title>
        <authorList>
            <person name="Poynton H.C."/>
            <person name="Hasenbein S."/>
            <person name="Benoit J.B."/>
            <person name="Sepulveda M.S."/>
            <person name="Poelchau M.F."/>
            <person name="Hughes D.S.T."/>
            <person name="Murali S.C."/>
            <person name="Chen S."/>
            <person name="Glastad K.M."/>
            <person name="Goodisman M.A.D."/>
            <person name="Werren J.H."/>
            <person name="Vineis J.H."/>
            <person name="Bowen J.L."/>
            <person name="Friedrich M."/>
            <person name="Jones J."/>
            <person name="Robertson H.M."/>
            <person name="Feyereisen R."/>
            <person name="Mechler-Hickson A."/>
            <person name="Mathers N."/>
            <person name="Lee C.E."/>
            <person name="Colbourne J.K."/>
            <person name="Biales A."/>
            <person name="Johnston J.S."/>
            <person name="Wellborn G.A."/>
            <person name="Rosendale A.J."/>
            <person name="Cridge A.G."/>
            <person name="Munoz-Torres M.C."/>
            <person name="Bain P.A."/>
            <person name="Manny A.R."/>
            <person name="Major K.M."/>
            <person name="Lambert F.N."/>
            <person name="Vulpe C.D."/>
            <person name="Tuck P."/>
            <person name="Blalock B.J."/>
            <person name="Lin Y.Y."/>
            <person name="Smith M.E."/>
            <person name="Ochoa-Acuna H."/>
            <person name="Chen M.M."/>
            <person name="Childers C.P."/>
            <person name="Qu J."/>
            <person name="Dugan S."/>
            <person name="Lee S.L."/>
            <person name="Chao H."/>
            <person name="Dinh H."/>
            <person name="Han Y."/>
            <person name="Doddapaneni H."/>
            <person name="Worley K.C."/>
            <person name="Muzny D.M."/>
            <person name="Gibbs R.A."/>
            <person name="Richards S."/>
        </authorList>
    </citation>
    <scope>NUCLEOTIDE SEQUENCE</scope>
    <source>
        <strain evidence="7">HAZT.00-mixed</strain>
        <tissue evidence="7">Whole organism</tissue>
    </source>
</reference>
<dbReference type="EMBL" id="JQDR03004197">
    <property type="protein sequence ID" value="KAA0202145.1"/>
    <property type="molecule type" value="Genomic_DNA"/>
</dbReference>
<accession>A0A6A0HAY4</accession>
<comment type="similarity">
    <text evidence="2 4">Belongs to the AB hydrolase superfamily. Lipase family.</text>
</comment>
<name>A0A6A0HAY4_HYAAZ</name>
<keyword evidence="3" id="KW-0964">Secreted</keyword>
<protein>
    <recommendedName>
        <fullName evidence="6">Lipase domain-containing protein</fullName>
    </recommendedName>
</protein>
<proteinExistence type="inferred from homology"/>
<evidence type="ECO:0000256" key="1">
    <source>
        <dbReference type="ARBA" id="ARBA00004613"/>
    </source>
</evidence>
<evidence type="ECO:0000256" key="3">
    <source>
        <dbReference type="ARBA" id="ARBA00022525"/>
    </source>
</evidence>
<evidence type="ECO:0000313" key="7">
    <source>
        <dbReference type="EMBL" id="KAA0202145.1"/>
    </source>
</evidence>
<dbReference type="GO" id="GO:0005615">
    <property type="term" value="C:extracellular space"/>
    <property type="evidence" value="ECO:0007669"/>
    <property type="project" value="TreeGrafter"/>
</dbReference>
<dbReference type="InterPro" id="IPR000734">
    <property type="entry name" value="TAG_lipase"/>
</dbReference>
<dbReference type="Gene3D" id="3.40.50.1820">
    <property type="entry name" value="alpha/beta hydrolase"/>
    <property type="match status" value="1"/>
</dbReference>
<keyword evidence="5" id="KW-0732">Signal</keyword>
<sequence length="481" mass="52769">MQPSADMALVTMMALIAAAAALQVEGRKMSPLSFVLGMQRHDTRQDLTKQRAQYIAKDFVNNEPELTDPRIVNRGYDGIQNGSVEKGDSSKMVTDRNNENVKVIGSQKTHWDVSRTYQQLGELFSQSNGDGLGAFYEQTADDIHFGLYTTKNPVEDERLVAADSDSLTQSHFDANKQSVVVVHGFTGSLSGCPWMVDIKDSFIRKDMNVVLVDWGALSGSDLMSYFHVVEYNVPFVGLQLAALLQALKENVGLSEDKLHLIGFSLGAHVCGFAGKNFRNISRITGLDPAGPAYQSADEDRRLCASDANFVDIVHTDMEVLGFSGQLGHVDFFMNGGLDQGCNMSCSHATAYEYFNSSIWNIPVLGYQCDDENAFEHDDIVGTGKLARHSLAEVQLPAGQHNVSRIRVSFTASVPTVTGGTFHEKKSIIVDNKETLSQVLVTPLNLSVRDVTVKKFFACNVTLKPIHGTVVTLQEEPCAARF</sequence>
<feature type="chain" id="PRO_5025585487" description="Lipase domain-containing protein" evidence="5">
    <location>
        <begin position="22"/>
        <end position="481"/>
    </location>
</feature>
<organism evidence="7">
    <name type="scientific">Hyalella azteca</name>
    <name type="common">Amphipod</name>
    <dbReference type="NCBI Taxonomy" id="294128"/>
    <lineage>
        <taxon>Eukaryota</taxon>
        <taxon>Metazoa</taxon>
        <taxon>Ecdysozoa</taxon>
        <taxon>Arthropoda</taxon>
        <taxon>Crustacea</taxon>
        <taxon>Multicrustacea</taxon>
        <taxon>Malacostraca</taxon>
        <taxon>Eumalacostraca</taxon>
        <taxon>Peracarida</taxon>
        <taxon>Amphipoda</taxon>
        <taxon>Senticaudata</taxon>
        <taxon>Talitrida</taxon>
        <taxon>Talitroidea</taxon>
        <taxon>Hyalellidae</taxon>
        <taxon>Hyalella</taxon>
    </lineage>
</organism>
<feature type="domain" description="Lipase" evidence="6">
    <location>
        <begin position="138"/>
        <end position="379"/>
    </location>
</feature>
<dbReference type="Pfam" id="PF00151">
    <property type="entry name" value="Lipase"/>
    <property type="match status" value="1"/>
</dbReference>
<dbReference type="GO" id="GO:0016042">
    <property type="term" value="P:lipid catabolic process"/>
    <property type="evidence" value="ECO:0007669"/>
    <property type="project" value="TreeGrafter"/>
</dbReference>
<dbReference type="InterPro" id="IPR029058">
    <property type="entry name" value="AB_hydrolase_fold"/>
</dbReference>
<gene>
    <name evidence="7" type="ORF">HAZT_HAZT009801</name>
</gene>